<sequence>MEGYNDSTIPPLSYFSTPEIPNNEQNSHNLIKMQEIESQRKQGERKRMDQLNENFSLLQSMVPSRRQVQQRKDTRRYSKLYQMPSRRGRKIGRSEEIKCRNQNSVIPDSAVFLAIQLPSRRGSELDILRVLHRHEAEVMDARINVSVEKVMTFTATVKLAGSSIGKMRQDILTSLD</sequence>
<keyword evidence="2" id="KW-0805">Transcription regulation</keyword>
<evidence type="ECO:0000256" key="2">
    <source>
        <dbReference type="ARBA" id="ARBA00023015"/>
    </source>
</evidence>
<evidence type="ECO:0000313" key="8">
    <source>
        <dbReference type="Proteomes" id="UP001567538"/>
    </source>
</evidence>
<protein>
    <submittedName>
        <fullName evidence="7">Transcription factor TT8-like</fullName>
    </submittedName>
</protein>
<evidence type="ECO:0000256" key="1">
    <source>
        <dbReference type="ARBA" id="ARBA00004123"/>
    </source>
</evidence>
<name>A0ABD1GZF4_SALDI</name>
<keyword evidence="4" id="KW-0539">Nucleus</keyword>
<dbReference type="InterPro" id="IPR036638">
    <property type="entry name" value="HLH_DNA-bd_sf"/>
</dbReference>
<comment type="caution">
    <text evidence="7">The sequence shown here is derived from an EMBL/GenBank/DDBJ whole genome shotgun (WGS) entry which is preliminary data.</text>
</comment>
<dbReference type="AlphaFoldDB" id="A0ABD1GZF4"/>
<evidence type="ECO:0000259" key="6">
    <source>
        <dbReference type="Pfam" id="PF00010"/>
    </source>
</evidence>
<accession>A0ABD1GZF4</accession>
<keyword evidence="8" id="KW-1185">Reference proteome</keyword>
<evidence type="ECO:0000256" key="3">
    <source>
        <dbReference type="ARBA" id="ARBA00023163"/>
    </source>
</evidence>
<proteinExistence type="predicted"/>
<reference evidence="7 8" key="1">
    <citation type="submission" date="2024-06" db="EMBL/GenBank/DDBJ databases">
        <title>A chromosome level genome sequence of Diviner's sage (Salvia divinorum).</title>
        <authorList>
            <person name="Ford S.A."/>
            <person name="Ro D.-K."/>
            <person name="Ness R.W."/>
            <person name="Phillips M.A."/>
        </authorList>
    </citation>
    <scope>NUCLEOTIDE SEQUENCE [LARGE SCALE GENOMIC DNA]</scope>
    <source>
        <strain evidence="7">SAF-2024a</strain>
        <tissue evidence="7">Leaf</tissue>
    </source>
</reference>
<organism evidence="7 8">
    <name type="scientific">Salvia divinorum</name>
    <name type="common">Maria pastora</name>
    <name type="synonym">Diviner's sage</name>
    <dbReference type="NCBI Taxonomy" id="28513"/>
    <lineage>
        <taxon>Eukaryota</taxon>
        <taxon>Viridiplantae</taxon>
        <taxon>Streptophyta</taxon>
        <taxon>Embryophyta</taxon>
        <taxon>Tracheophyta</taxon>
        <taxon>Spermatophyta</taxon>
        <taxon>Magnoliopsida</taxon>
        <taxon>eudicotyledons</taxon>
        <taxon>Gunneridae</taxon>
        <taxon>Pentapetalae</taxon>
        <taxon>asterids</taxon>
        <taxon>lamiids</taxon>
        <taxon>Lamiales</taxon>
        <taxon>Lamiaceae</taxon>
        <taxon>Nepetoideae</taxon>
        <taxon>Mentheae</taxon>
        <taxon>Salviinae</taxon>
        <taxon>Salvia</taxon>
        <taxon>Salvia subgen. Calosphace</taxon>
    </lineage>
</organism>
<feature type="region of interest" description="Disordered" evidence="5">
    <location>
        <begin position="1"/>
        <end position="28"/>
    </location>
</feature>
<dbReference type="GO" id="GO:0005634">
    <property type="term" value="C:nucleus"/>
    <property type="evidence" value="ECO:0007669"/>
    <property type="project" value="UniProtKB-SubCell"/>
</dbReference>
<comment type="subcellular location">
    <subcellularLocation>
        <location evidence="1">Nucleus</location>
    </subcellularLocation>
</comment>
<dbReference type="Proteomes" id="UP001567538">
    <property type="component" value="Unassembled WGS sequence"/>
</dbReference>
<dbReference type="Pfam" id="PF00010">
    <property type="entry name" value="HLH"/>
    <property type="match status" value="1"/>
</dbReference>
<gene>
    <name evidence="7" type="ORF">AAHA92_16729</name>
</gene>
<dbReference type="EMBL" id="JBEAFC010000007">
    <property type="protein sequence ID" value="KAL1548508.1"/>
    <property type="molecule type" value="Genomic_DNA"/>
</dbReference>
<dbReference type="SUPFAM" id="SSF47459">
    <property type="entry name" value="HLH, helix-loop-helix DNA-binding domain"/>
    <property type="match status" value="1"/>
</dbReference>
<evidence type="ECO:0000256" key="5">
    <source>
        <dbReference type="SAM" id="MobiDB-lite"/>
    </source>
</evidence>
<dbReference type="InterPro" id="IPR011598">
    <property type="entry name" value="bHLH_dom"/>
</dbReference>
<evidence type="ECO:0000313" key="7">
    <source>
        <dbReference type="EMBL" id="KAL1548508.1"/>
    </source>
</evidence>
<feature type="domain" description="BHLH" evidence="6">
    <location>
        <begin position="44"/>
        <end position="79"/>
    </location>
</feature>
<keyword evidence="3" id="KW-0804">Transcription</keyword>
<evidence type="ECO:0000256" key="4">
    <source>
        <dbReference type="ARBA" id="ARBA00023242"/>
    </source>
</evidence>